<protein>
    <submittedName>
        <fullName evidence="2">Transcriptional regulator</fullName>
    </submittedName>
</protein>
<evidence type="ECO:0000313" key="2">
    <source>
        <dbReference type="EMBL" id="AVH45364.1"/>
    </source>
</evidence>
<dbReference type="AlphaFoldDB" id="A0A2L2LM05"/>
<feature type="region of interest" description="Disordered" evidence="1">
    <location>
        <begin position="40"/>
        <end position="60"/>
    </location>
</feature>
<reference evidence="2 3" key="1">
    <citation type="submission" date="2018-02" db="EMBL/GenBank/DDBJ databases">
        <title>Complete genome sequence of Agrobacterium tumefaciens 1D1609.</title>
        <authorList>
            <person name="Cho S.-T."/>
            <person name="Haryono M."/>
            <person name="Chang H.-H."/>
            <person name="Santos M.N."/>
            <person name="Lai E.-M."/>
            <person name="Kuo C.-H."/>
        </authorList>
    </citation>
    <scope>NUCLEOTIDE SEQUENCE [LARGE SCALE GENOMIC DNA]</scope>
    <source>
        <strain evidence="2 3">1D1609</strain>
        <plasmid evidence="3">Plasmid pat1d1609a</plasmid>
    </source>
</reference>
<dbReference type="EMBL" id="CP026927">
    <property type="protein sequence ID" value="AVH45364.1"/>
    <property type="molecule type" value="Genomic_DNA"/>
</dbReference>
<keyword evidence="2" id="KW-0614">Plasmid</keyword>
<sequence>MTTKTLLSKFGMESLRDLPDLEALQDAGLLSKETLLAGDIPVATGDEPDDDEDEAGIDVE</sequence>
<organism evidence="2 3">
    <name type="scientific">Agrobacterium tumefaciens</name>
    <dbReference type="NCBI Taxonomy" id="358"/>
    <lineage>
        <taxon>Bacteria</taxon>
        <taxon>Pseudomonadati</taxon>
        <taxon>Pseudomonadota</taxon>
        <taxon>Alphaproteobacteria</taxon>
        <taxon>Hyphomicrobiales</taxon>
        <taxon>Rhizobiaceae</taxon>
        <taxon>Rhizobium/Agrobacterium group</taxon>
        <taxon>Agrobacterium</taxon>
        <taxon>Agrobacterium tumefaciens complex</taxon>
    </lineage>
</organism>
<evidence type="ECO:0000256" key="1">
    <source>
        <dbReference type="SAM" id="MobiDB-lite"/>
    </source>
</evidence>
<name>A0A2L2LM05_AGRTU</name>
<gene>
    <name evidence="2" type="ORF">At1D1609_53310</name>
</gene>
<dbReference type="RefSeq" id="WP_423748621.1">
    <property type="nucleotide sequence ID" value="NZ_CP026927.1"/>
</dbReference>
<proteinExistence type="predicted"/>
<geneLocation type="plasmid" evidence="3">
    <name>pat1d1609a</name>
</geneLocation>
<evidence type="ECO:0000313" key="3">
    <source>
        <dbReference type="Proteomes" id="UP000237717"/>
    </source>
</evidence>
<accession>A0A2L2LM05</accession>
<feature type="compositionally biased region" description="Acidic residues" evidence="1">
    <location>
        <begin position="46"/>
        <end position="60"/>
    </location>
</feature>
<dbReference type="Proteomes" id="UP000237717">
    <property type="component" value="Plasmid pAt1D1609a"/>
</dbReference>